<feature type="region of interest" description="Disordered" evidence="1">
    <location>
        <begin position="586"/>
        <end position="606"/>
    </location>
</feature>
<feature type="region of interest" description="Disordered" evidence="1">
    <location>
        <begin position="269"/>
        <end position="367"/>
    </location>
</feature>
<dbReference type="Proteomes" id="UP000811246">
    <property type="component" value="Chromosome 8"/>
</dbReference>
<organism evidence="2 3">
    <name type="scientific">Carya illinoinensis</name>
    <name type="common">Pecan</name>
    <dbReference type="NCBI Taxonomy" id="32201"/>
    <lineage>
        <taxon>Eukaryota</taxon>
        <taxon>Viridiplantae</taxon>
        <taxon>Streptophyta</taxon>
        <taxon>Embryophyta</taxon>
        <taxon>Tracheophyta</taxon>
        <taxon>Spermatophyta</taxon>
        <taxon>Magnoliopsida</taxon>
        <taxon>eudicotyledons</taxon>
        <taxon>Gunneridae</taxon>
        <taxon>Pentapetalae</taxon>
        <taxon>rosids</taxon>
        <taxon>fabids</taxon>
        <taxon>Fagales</taxon>
        <taxon>Juglandaceae</taxon>
        <taxon>Carya</taxon>
    </lineage>
</organism>
<evidence type="ECO:0000256" key="1">
    <source>
        <dbReference type="SAM" id="MobiDB-lite"/>
    </source>
</evidence>
<dbReference type="AlphaFoldDB" id="A0A922EE00"/>
<reference evidence="2" key="1">
    <citation type="submission" date="2021-01" db="EMBL/GenBank/DDBJ databases">
        <authorList>
            <person name="Lovell J.T."/>
            <person name="Bentley N."/>
            <person name="Bhattarai G."/>
            <person name="Jenkins J.W."/>
            <person name="Sreedasyam A."/>
            <person name="Alarcon Y."/>
            <person name="Bock C."/>
            <person name="Boston L."/>
            <person name="Carlson J."/>
            <person name="Cervantes K."/>
            <person name="Clermont K."/>
            <person name="Krom N."/>
            <person name="Kubenka K."/>
            <person name="Mamidi S."/>
            <person name="Mattison C."/>
            <person name="Monteros M."/>
            <person name="Pisani C."/>
            <person name="Plott C."/>
            <person name="Rajasekar S."/>
            <person name="Rhein H.S."/>
            <person name="Rohla C."/>
            <person name="Song M."/>
            <person name="Hilaire R.S."/>
            <person name="Shu S."/>
            <person name="Wells L."/>
            <person name="Wang X."/>
            <person name="Webber J."/>
            <person name="Heerema R.J."/>
            <person name="Klein P."/>
            <person name="Conner P."/>
            <person name="Grauke L."/>
            <person name="Grimwood J."/>
            <person name="Schmutz J."/>
            <person name="Randall J.J."/>
        </authorList>
    </citation>
    <scope>NUCLEOTIDE SEQUENCE</scope>
    <source>
        <tissue evidence="2">Leaf</tissue>
    </source>
</reference>
<name>A0A922EE00_CARIL</name>
<gene>
    <name evidence="2" type="ORF">I3842_08G105600</name>
</gene>
<feature type="compositionally biased region" description="Polar residues" evidence="1">
    <location>
        <begin position="331"/>
        <end position="357"/>
    </location>
</feature>
<evidence type="ECO:0000313" key="2">
    <source>
        <dbReference type="EMBL" id="KAG6700305.1"/>
    </source>
</evidence>
<protein>
    <submittedName>
        <fullName evidence="2">Uncharacterized protein</fullName>
    </submittedName>
</protein>
<dbReference type="EMBL" id="CM031832">
    <property type="protein sequence ID" value="KAG6700305.1"/>
    <property type="molecule type" value="Genomic_DNA"/>
</dbReference>
<comment type="caution">
    <text evidence="2">The sequence shown here is derived from an EMBL/GenBank/DDBJ whole genome shotgun (WGS) entry which is preliminary data.</text>
</comment>
<evidence type="ECO:0000313" key="3">
    <source>
        <dbReference type="Proteomes" id="UP000811246"/>
    </source>
</evidence>
<proteinExistence type="predicted"/>
<feature type="compositionally biased region" description="Low complexity" evidence="1">
    <location>
        <begin position="286"/>
        <end position="298"/>
    </location>
</feature>
<sequence>MGFSKTLVIEQKSFEVSREGRWVVVTEKGWKLVKTMRLELTTARWFSKALDDCVKERKTEFYAGHRVGDRGFIAQRCSNLQGVFMALVEYYGGGRRNCIFIPEDFEGLGWRKMVETLKEMEQDGGLTRATPAATLSEHPQWPSRSYKEALQQKNGKVLSLQQAGLDDRVAGGRQLGRKTISEDLQGRDGGEKETVGLNKETYLRVMTDMQIQLEDLQLKLKCLKKLVEDGSDGGDLGVGPEDGLSKGVGALCSSKDKQPVVEGFNPAVLNRRAPNGLNGQASKSLSNGPSPGNGPSPSEAQRPLPNAKLWRPREQVTDAVDSRPPVPAKGQTATAKGQTASEKGQTSTAKGQTSENTVVDPGELPGLDPTRFSGGIVHVTPATVESLKVKQKTPVMMEQQLLPPREEVCAVREHLSMFFPEICTQKLPNPSTETKADQKELPVTVEHLDLIEENGVEQNMELVEDSSVSFHQSNLAENTDISVVPESQEINKMNSVVEWEGCNSLDDEIENGDRTPFPLNCELPGDFDTSTWVFNKVKDIQHVVGLKCVGYEEQFLALLTAIEAGHMIDKKMGSKKQRELKRLNWSLNEGSSSRDRSKGKGTVVSL</sequence>
<accession>A0A922EE00</accession>